<sequence>MSTHSSARGAINMALGTGIDLPTQAARVRARWLGGRHGRPPVFMLALLWGRGCANVVQTLELQLDALFADYACTPEAWSEAQAARQVLASLNMLWYRGLQSGREDLPELSAGILLIQGDDAQFLQSGNVGLLRYRDGVLHELAGHEGRSLGAQAELALTQHALALHAGDALLLAPQPLLTVIDRQRLQDGCRDLREETLDTLLEPFLHAPGAAALVLPGNREAYLAPVPVSVWPAPGTLRAGDRLERWTLLEGCAYGPPGRLFRARHADGREALLLPSATAADQAFWQREWALRRCKVASLPGVLSTRVPRQHAFQLFAMPQGEWRSLPDWIASRRPLDPFSLMALLEQLVEAVRALQRRGMQGLWLEPRQVLVNEGGRLLLLPEHAAIVPGVPRQALPEGVVPLAPELRAGLPADGRADQFALAALAYWLLSGSWPQAALADNGEDCRYAPLAEHDRSLPAGWDAVLARALAPDAGQRYEALSEFVQALARLLEKADSPAPRLRRRQLVAIGVLAGVLLLSVAWQLGGG</sequence>
<dbReference type="GO" id="GO:0016301">
    <property type="term" value="F:kinase activity"/>
    <property type="evidence" value="ECO:0007669"/>
    <property type="project" value="UniProtKB-KW"/>
</dbReference>
<dbReference type="Gene3D" id="1.10.510.10">
    <property type="entry name" value="Transferase(Phosphotransferase) domain 1"/>
    <property type="match status" value="1"/>
</dbReference>
<dbReference type="SUPFAM" id="SSF56112">
    <property type="entry name" value="Protein kinase-like (PK-like)"/>
    <property type="match status" value="1"/>
</dbReference>
<dbReference type="InterPro" id="IPR011009">
    <property type="entry name" value="Kinase-like_dom_sf"/>
</dbReference>
<dbReference type="EMBL" id="JAELYA010000006">
    <property type="protein sequence ID" value="MBO3276855.1"/>
    <property type="molecule type" value="Genomic_DNA"/>
</dbReference>
<organism evidence="1 2">
    <name type="scientific">Pseudomonas schmalbachii</name>
    <dbReference type="NCBI Taxonomy" id="2816993"/>
    <lineage>
        <taxon>Bacteria</taxon>
        <taxon>Pseudomonadati</taxon>
        <taxon>Pseudomonadota</taxon>
        <taxon>Gammaproteobacteria</taxon>
        <taxon>Pseudomonadales</taxon>
        <taxon>Pseudomonadaceae</taxon>
        <taxon>Pseudomonas</taxon>
    </lineage>
</organism>
<reference evidence="1 2" key="1">
    <citation type="submission" date="2020-12" db="EMBL/GenBank/DDBJ databases">
        <title>Pseudomonas schmalbachii sp. nov. isolated from millipede gut.</title>
        <authorList>
            <person name="Shelomi M."/>
        </authorList>
    </citation>
    <scope>NUCLEOTIDE SEQUENCE [LARGE SCALE GENOMIC DNA]</scope>
    <source>
        <strain evidence="1 2">Milli4</strain>
    </source>
</reference>
<comment type="caution">
    <text evidence="1">The sequence shown here is derived from an EMBL/GenBank/DDBJ whole genome shotgun (WGS) entry which is preliminary data.</text>
</comment>
<gene>
    <name evidence="1" type="ORF">JFY56_16645</name>
</gene>
<proteinExistence type="predicted"/>
<keyword evidence="2" id="KW-1185">Reference proteome</keyword>
<dbReference type="RefSeq" id="WP_208315022.1">
    <property type="nucleotide sequence ID" value="NZ_JAELYA010000006.1"/>
</dbReference>
<evidence type="ECO:0000313" key="2">
    <source>
        <dbReference type="Proteomes" id="UP000669060"/>
    </source>
</evidence>
<keyword evidence="1" id="KW-0418">Kinase</keyword>
<name>A0ABS3TW19_9PSED</name>
<dbReference type="Proteomes" id="UP000669060">
    <property type="component" value="Unassembled WGS sequence"/>
</dbReference>
<protein>
    <submittedName>
        <fullName evidence="1">Protein kinase</fullName>
    </submittedName>
</protein>
<evidence type="ECO:0000313" key="1">
    <source>
        <dbReference type="EMBL" id="MBO3276855.1"/>
    </source>
</evidence>
<keyword evidence="1" id="KW-0808">Transferase</keyword>
<accession>A0ABS3TW19</accession>